<dbReference type="AlphaFoldDB" id="A0A433JQR4"/>
<evidence type="ECO:0000256" key="4">
    <source>
        <dbReference type="ARBA" id="ARBA00022723"/>
    </source>
</evidence>
<evidence type="ECO:0000256" key="1">
    <source>
        <dbReference type="ARBA" id="ARBA00004141"/>
    </source>
</evidence>
<evidence type="ECO:0000256" key="11">
    <source>
        <dbReference type="ARBA" id="ARBA00023444"/>
    </source>
</evidence>
<keyword evidence="8" id="KW-0350">Heme biosynthesis</keyword>
<dbReference type="InterPro" id="IPR050450">
    <property type="entry name" value="COX15/CtaA_HemeA_synthase"/>
</dbReference>
<feature type="transmembrane region" description="Helical" evidence="12">
    <location>
        <begin position="90"/>
        <end position="108"/>
    </location>
</feature>
<keyword evidence="6" id="KW-0560">Oxidoreductase</keyword>
<feature type="transmembrane region" description="Helical" evidence="12">
    <location>
        <begin position="115"/>
        <end position="138"/>
    </location>
</feature>
<accession>A0A433JQR4</accession>
<keyword evidence="5 12" id="KW-1133">Transmembrane helix</keyword>
<keyword evidence="2" id="KW-1003">Cell membrane</keyword>
<reference evidence="13 14" key="1">
    <citation type="submission" date="2018-12" db="EMBL/GenBank/DDBJ databases">
        <authorList>
            <person name="Li F."/>
        </authorList>
    </citation>
    <scope>NUCLEOTIDE SEQUENCE [LARGE SCALE GENOMIC DNA]</scope>
    <source>
        <strain evidence="13 14">EGI 6500705</strain>
    </source>
</reference>
<evidence type="ECO:0000256" key="10">
    <source>
        <dbReference type="ARBA" id="ARBA00023157"/>
    </source>
</evidence>
<dbReference type="Proteomes" id="UP000274909">
    <property type="component" value="Unassembled WGS sequence"/>
</dbReference>
<evidence type="ECO:0000256" key="3">
    <source>
        <dbReference type="ARBA" id="ARBA00022692"/>
    </source>
</evidence>
<dbReference type="EMBL" id="RZGZ01000002">
    <property type="protein sequence ID" value="RUR00668.1"/>
    <property type="molecule type" value="Genomic_DNA"/>
</dbReference>
<keyword evidence="3 12" id="KW-0812">Transmembrane</keyword>
<dbReference type="PANTHER" id="PTHR35457:SF1">
    <property type="entry name" value="HEME A SYNTHASE"/>
    <property type="match status" value="1"/>
</dbReference>
<feature type="transmembrane region" description="Helical" evidence="12">
    <location>
        <begin position="144"/>
        <end position="168"/>
    </location>
</feature>
<keyword evidence="9 12" id="KW-0472">Membrane</keyword>
<feature type="transmembrane region" description="Helical" evidence="12">
    <location>
        <begin position="180"/>
        <end position="202"/>
    </location>
</feature>
<comment type="pathway">
    <text evidence="11">Porphyrin-containing compound metabolism.</text>
</comment>
<proteinExistence type="predicted"/>
<feature type="transmembrane region" description="Helical" evidence="12">
    <location>
        <begin position="285"/>
        <end position="308"/>
    </location>
</feature>
<protein>
    <submittedName>
        <fullName evidence="13">Heme A synthase</fullName>
    </submittedName>
</protein>
<dbReference type="GO" id="GO:0006784">
    <property type="term" value="P:heme A biosynthetic process"/>
    <property type="evidence" value="ECO:0007669"/>
    <property type="project" value="InterPro"/>
</dbReference>
<dbReference type="Pfam" id="PF02628">
    <property type="entry name" value="COX15-CtaA"/>
    <property type="match status" value="1"/>
</dbReference>
<evidence type="ECO:0000256" key="7">
    <source>
        <dbReference type="ARBA" id="ARBA00023004"/>
    </source>
</evidence>
<keyword evidence="10" id="KW-1015">Disulfide bond</keyword>
<gene>
    <name evidence="13" type="ORF">ELQ94_03640</name>
</gene>
<organism evidence="13 14">
    <name type="scientific">Labedella endophytica</name>
    <dbReference type="NCBI Taxonomy" id="1523160"/>
    <lineage>
        <taxon>Bacteria</taxon>
        <taxon>Bacillati</taxon>
        <taxon>Actinomycetota</taxon>
        <taxon>Actinomycetes</taxon>
        <taxon>Micrococcales</taxon>
        <taxon>Microbacteriaceae</taxon>
        <taxon>Labedella</taxon>
    </lineage>
</organism>
<feature type="transmembrane region" description="Helical" evidence="12">
    <location>
        <begin position="260"/>
        <end position="279"/>
    </location>
</feature>
<evidence type="ECO:0000256" key="8">
    <source>
        <dbReference type="ARBA" id="ARBA00023133"/>
    </source>
</evidence>
<feature type="transmembrane region" description="Helical" evidence="12">
    <location>
        <begin position="231"/>
        <end position="248"/>
    </location>
</feature>
<dbReference type="GO" id="GO:0016020">
    <property type="term" value="C:membrane"/>
    <property type="evidence" value="ECO:0007669"/>
    <property type="project" value="UniProtKB-SubCell"/>
</dbReference>
<dbReference type="PANTHER" id="PTHR35457">
    <property type="entry name" value="HEME A SYNTHASE"/>
    <property type="match status" value="1"/>
</dbReference>
<comment type="subcellular location">
    <subcellularLocation>
        <location evidence="1">Membrane</location>
        <topology evidence="1">Multi-pass membrane protein</topology>
    </subcellularLocation>
</comment>
<dbReference type="GO" id="GO:0046872">
    <property type="term" value="F:metal ion binding"/>
    <property type="evidence" value="ECO:0007669"/>
    <property type="project" value="UniProtKB-KW"/>
</dbReference>
<evidence type="ECO:0000256" key="9">
    <source>
        <dbReference type="ARBA" id="ARBA00023136"/>
    </source>
</evidence>
<keyword evidence="14" id="KW-1185">Reference proteome</keyword>
<dbReference type="GO" id="GO:0016491">
    <property type="term" value="F:oxidoreductase activity"/>
    <property type="evidence" value="ECO:0007669"/>
    <property type="project" value="UniProtKB-KW"/>
</dbReference>
<name>A0A433JQR4_9MICO</name>
<evidence type="ECO:0000256" key="5">
    <source>
        <dbReference type="ARBA" id="ARBA00022989"/>
    </source>
</evidence>
<evidence type="ECO:0000313" key="14">
    <source>
        <dbReference type="Proteomes" id="UP000274909"/>
    </source>
</evidence>
<evidence type="ECO:0000256" key="6">
    <source>
        <dbReference type="ARBA" id="ARBA00023002"/>
    </source>
</evidence>
<comment type="caution">
    <text evidence="13">The sequence shown here is derived from an EMBL/GenBank/DDBJ whole genome shotgun (WGS) entry which is preliminary data.</text>
</comment>
<evidence type="ECO:0000256" key="12">
    <source>
        <dbReference type="SAM" id="Phobius"/>
    </source>
</evidence>
<keyword evidence="4" id="KW-0479">Metal-binding</keyword>
<dbReference type="InterPro" id="IPR003780">
    <property type="entry name" value="COX15/CtaA_fam"/>
</dbReference>
<evidence type="ECO:0000313" key="13">
    <source>
        <dbReference type="EMBL" id="RUR00668.1"/>
    </source>
</evidence>
<sequence>MNADTGTTNRLRGTIERFWLWLPTNVDRRVRFIVWANLVAQTIIVGTGGAVRLTGAGLGCPTWPRCTADSFVTTPEMGIHGIIEFGNRTLFFVVEIIAIIAVLFVIRYRAQRRDLFVLTVIPAASVFLQAIVGGITVLTGLNPYVVGLHFVLSVVLVALAAVLVYRAYEAPGPRVRIAPSWYAGLTHLTTFFVAVTVIVGILTTGSGPHAGDGGAKRNGLDPELLQHVHSWPAYITLGLTVILVIGAVRFPPRPRTRTFALWLLGVEIVQIVVGVTQARLGLPEILVGIHMVLACVLTAAMVAVVLSLKTPLASTVGEAERQPVAGSVNA</sequence>
<evidence type="ECO:0000256" key="2">
    <source>
        <dbReference type="ARBA" id="ARBA00022475"/>
    </source>
</evidence>
<dbReference type="OrthoDB" id="5241540at2"/>
<dbReference type="RefSeq" id="WP_127047347.1">
    <property type="nucleotide sequence ID" value="NZ_RZGZ01000002.1"/>
</dbReference>
<keyword evidence="7" id="KW-0408">Iron</keyword>